<name>A0A1I3XPQ5_9PROT</name>
<proteinExistence type="predicted"/>
<gene>
    <name evidence="1" type="ORF">SAMN05216302_100222</name>
</gene>
<protein>
    <submittedName>
        <fullName evidence="1">Uncharacterized protein</fullName>
    </submittedName>
</protein>
<organism evidence="1 2">
    <name type="scientific">Nitrosomonas aestuarii</name>
    <dbReference type="NCBI Taxonomy" id="52441"/>
    <lineage>
        <taxon>Bacteria</taxon>
        <taxon>Pseudomonadati</taxon>
        <taxon>Pseudomonadota</taxon>
        <taxon>Betaproteobacteria</taxon>
        <taxon>Nitrosomonadales</taxon>
        <taxon>Nitrosomonadaceae</taxon>
        <taxon>Nitrosomonas</taxon>
    </lineage>
</organism>
<sequence>MSDVKYGSIENIKKLIFTLPGCSCLHFYNITNVKFSLKTFDILGFPENYAHSNLMFCGRIPNIKGIISGLRA</sequence>
<keyword evidence="2" id="KW-1185">Reference proteome</keyword>
<accession>A0A1I3XPQ5</accession>
<dbReference type="Proteomes" id="UP000199533">
    <property type="component" value="Unassembled WGS sequence"/>
</dbReference>
<evidence type="ECO:0000313" key="1">
    <source>
        <dbReference type="EMBL" id="SFK21488.1"/>
    </source>
</evidence>
<reference evidence="2" key="1">
    <citation type="submission" date="2016-10" db="EMBL/GenBank/DDBJ databases">
        <authorList>
            <person name="Varghese N."/>
            <person name="Submissions S."/>
        </authorList>
    </citation>
    <scope>NUCLEOTIDE SEQUENCE [LARGE SCALE GENOMIC DNA]</scope>
    <source>
        <strain evidence="2">Nm69</strain>
    </source>
</reference>
<evidence type="ECO:0000313" key="2">
    <source>
        <dbReference type="Proteomes" id="UP000199533"/>
    </source>
</evidence>
<dbReference type="AlphaFoldDB" id="A0A1I3XPQ5"/>
<dbReference type="EMBL" id="FOSP01000002">
    <property type="protein sequence ID" value="SFK21488.1"/>
    <property type="molecule type" value="Genomic_DNA"/>
</dbReference>